<dbReference type="EMBL" id="JACXSS010000001">
    <property type="protein sequence ID" value="MBD9356793.1"/>
    <property type="molecule type" value="Genomic_DNA"/>
</dbReference>
<protein>
    <submittedName>
        <fullName evidence="2">DUF3761 domain-containing protein</fullName>
    </submittedName>
</protein>
<dbReference type="Proteomes" id="UP000652176">
    <property type="component" value="Unassembled WGS sequence"/>
</dbReference>
<evidence type="ECO:0000256" key="1">
    <source>
        <dbReference type="SAM" id="MobiDB-lite"/>
    </source>
</evidence>
<proteinExistence type="predicted"/>
<accession>A0ABR9D0Y3</accession>
<feature type="region of interest" description="Disordered" evidence="1">
    <location>
        <begin position="29"/>
        <end position="84"/>
    </location>
</feature>
<dbReference type="InterPro" id="IPR022236">
    <property type="entry name" value="DUF3761"/>
</dbReference>
<gene>
    <name evidence="2" type="ORF">IE877_13020</name>
</gene>
<sequence length="84" mass="8815">MPGAFAKGPAPSIGIQADVPNENELVEHGHYTNKSGKAVHSPAHSKSGAIPVGASAKCRDSSYSFSQHRRGTCSHHGGVSQWLH</sequence>
<evidence type="ECO:0000313" key="2">
    <source>
        <dbReference type="EMBL" id="MBD9356793.1"/>
    </source>
</evidence>
<dbReference type="Pfam" id="PF12587">
    <property type="entry name" value="DUF3761"/>
    <property type="match status" value="1"/>
</dbReference>
<evidence type="ECO:0000313" key="3">
    <source>
        <dbReference type="Proteomes" id="UP000652176"/>
    </source>
</evidence>
<organism evidence="2 3">
    <name type="scientific">Methylomonas albis</name>
    <dbReference type="NCBI Taxonomy" id="1854563"/>
    <lineage>
        <taxon>Bacteria</taxon>
        <taxon>Pseudomonadati</taxon>
        <taxon>Pseudomonadota</taxon>
        <taxon>Gammaproteobacteria</taxon>
        <taxon>Methylococcales</taxon>
        <taxon>Methylococcaceae</taxon>
        <taxon>Methylomonas</taxon>
    </lineage>
</organism>
<name>A0ABR9D0Y3_9GAMM</name>
<reference evidence="2 3" key="1">
    <citation type="submission" date="2020-09" db="EMBL/GenBank/DDBJ databases">
        <title>Methylomonas albis sp. nov. and Methylomonas fluvii sp. nov.: Two cold-adapted methanotrophs from the River Elbe and an amended description of Methylovulum psychrotolerans strain Eb1.</title>
        <authorList>
            <person name="Bussmann I.K."/>
            <person name="Klings K.-W."/>
            <person name="Warnstedt J."/>
            <person name="Hoppert M."/>
            <person name="Saborowski A."/>
            <person name="Horn F."/>
            <person name="Liebner S."/>
        </authorList>
    </citation>
    <scope>NUCLEOTIDE SEQUENCE [LARGE SCALE GENOMIC DNA]</scope>
    <source>
        <strain evidence="2 3">EbA</strain>
    </source>
</reference>
<keyword evidence="3" id="KW-1185">Reference proteome</keyword>
<comment type="caution">
    <text evidence="2">The sequence shown here is derived from an EMBL/GenBank/DDBJ whole genome shotgun (WGS) entry which is preliminary data.</text>
</comment>